<gene>
    <name evidence="4" type="ordered locus">Rru_A3494</name>
</gene>
<reference evidence="4 5" key="1">
    <citation type="journal article" date="2011" name="Stand. Genomic Sci.">
        <title>Complete genome sequence of Rhodospirillum rubrum type strain (S1).</title>
        <authorList>
            <person name="Munk A.C."/>
            <person name="Copeland A."/>
            <person name="Lucas S."/>
            <person name="Lapidus A."/>
            <person name="Del Rio T.G."/>
            <person name="Barry K."/>
            <person name="Detter J.C."/>
            <person name="Hammon N."/>
            <person name="Israni S."/>
            <person name="Pitluck S."/>
            <person name="Brettin T."/>
            <person name="Bruce D."/>
            <person name="Han C."/>
            <person name="Tapia R."/>
            <person name="Gilna P."/>
            <person name="Schmutz J."/>
            <person name="Larimer F."/>
            <person name="Land M."/>
            <person name="Kyrpides N.C."/>
            <person name="Mavromatis K."/>
            <person name="Richardson P."/>
            <person name="Rohde M."/>
            <person name="Goker M."/>
            <person name="Klenk H.P."/>
            <person name="Zhang Y."/>
            <person name="Roberts G.P."/>
            <person name="Reslewic S."/>
            <person name="Schwartz D.C."/>
        </authorList>
    </citation>
    <scope>NUCLEOTIDE SEQUENCE [LARGE SCALE GENOMIC DNA]</scope>
    <source>
        <strain evidence="5">ATCC 11170 / ATH 1.1.1 / DSM 467 / LMG 4362 / NCIMB 8255 / S1</strain>
    </source>
</reference>
<organism evidence="4 5">
    <name type="scientific">Rhodospirillum rubrum (strain ATCC 11170 / ATH 1.1.1 / DSM 467 / LMG 4362 / NCIMB 8255 / S1)</name>
    <dbReference type="NCBI Taxonomy" id="269796"/>
    <lineage>
        <taxon>Bacteria</taxon>
        <taxon>Pseudomonadati</taxon>
        <taxon>Pseudomonadota</taxon>
        <taxon>Alphaproteobacteria</taxon>
        <taxon>Rhodospirillales</taxon>
        <taxon>Rhodospirillaceae</taxon>
        <taxon>Rhodospirillum</taxon>
    </lineage>
</organism>
<dbReference type="PATRIC" id="fig|269796.9.peg.3611"/>
<keyword evidence="5" id="KW-1185">Reference proteome</keyword>
<dbReference type="PROSITE" id="PS50110">
    <property type="entry name" value="RESPONSE_REGULATORY"/>
    <property type="match status" value="1"/>
</dbReference>
<dbReference type="SUPFAM" id="SSF141868">
    <property type="entry name" value="EAL domain-like"/>
    <property type="match status" value="1"/>
</dbReference>
<dbReference type="STRING" id="269796.Rru_A3494"/>
<sequence>MPGRKPIALLIDDDPEIRAFIRAVLTPMDFFCEEFDGFGALRDRTEVNDADVIILDLSLGEDDGVEVLRWLADRRCPAGIALVSSFDERLLATALKVGQSYGLSMLKCLRKPVKPVDLREMLANRPRPQSAIAREELALGIEARELVLFYQPKIEVATGAVSSAEALVRWNNGRRGLIFPGSFIPLAETSGLMSTMTDMVLDQALFDRAAWGALGFSPAVAVNLSASALVDLDLPDRVGASLHKHGVPASALILEVTEASAMRDTRSSMDVLTRLRIKGAGVSIDDFGTGYSSLAELHRLPFTELKIDRSFTMEIHHDKDSRIIVDAIIRMAHAMGLRVVAEGVETAEQLRILADMECDAAQGYHFCRAVPYDKFIAFLESREPAFADRVISP</sequence>
<feature type="domain" description="EAL" evidence="3">
    <location>
        <begin position="130"/>
        <end position="383"/>
    </location>
</feature>
<proteinExistence type="predicted"/>
<dbReference type="EnsemblBacteria" id="ABC24288">
    <property type="protein sequence ID" value="ABC24288"/>
    <property type="gene ID" value="Rru_A3494"/>
</dbReference>
<evidence type="ECO:0000259" key="2">
    <source>
        <dbReference type="PROSITE" id="PS50110"/>
    </source>
</evidence>
<dbReference type="Pfam" id="PF00072">
    <property type="entry name" value="Response_reg"/>
    <property type="match status" value="1"/>
</dbReference>
<dbReference type="InterPro" id="IPR050706">
    <property type="entry name" value="Cyclic-di-GMP_PDE-like"/>
</dbReference>
<dbReference type="CDD" id="cd01948">
    <property type="entry name" value="EAL"/>
    <property type="match status" value="1"/>
</dbReference>
<dbReference type="KEGG" id="rru:Rru_A3494"/>
<evidence type="ECO:0000313" key="5">
    <source>
        <dbReference type="Proteomes" id="UP000001929"/>
    </source>
</evidence>
<dbReference type="PANTHER" id="PTHR33121">
    <property type="entry name" value="CYCLIC DI-GMP PHOSPHODIESTERASE PDEF"/>
    <property type="match status" value="1"/>
</dbReference>
<dbReference type="InterPro" id="IPR001789">
    <property type="entry name" value="Sig_transdc_resp-reg_receiver"/>
</dbReference>
<dbReference type="GO" id="GO:0000160">
    <property type="term" value="P:phosphorelay signal transduction system"/>
    <property type="evidence" value="ECO:0007669"/>
    <property type="project" value="InterPro"/>
</dbReference>
<dbReference type="AlphaFoldDB" id="Q2RNK7"/>
<dbReference type="Gene3D" id="3.20.20.450">
    <property type="entry name" value="EAL domain"/>
    <property type="match status" value="1"/>
</dbReference>
<dbReference type="SUPFAM" id="SSF52172">
    <property type="entry name" value="CheY-like"/>
    <property type="match status" value="1"/>
</dbReference>
<dbReference type="GO" id="GO:0071111">
    <property type="term" value="F:cyclic-guanylate-specific phosphodiesterase activity"/>
    <property type="evidence" value="ECO:0007669"/>
    <property type="project" value="InterPro"/>
</dbReference>
<dbReference type="Pfam" id="PF00563">
    <property type="entry name" value="EAL"/>
    <property type="match status" value="1"/>
</dbReference>
<dbReference type="RefSeq" id="WP_011391241.1">
    <property type="nucleotide sequence ID" value="NC_007643.1"/>
</dbReference>
<dbReference type="PROSITE" id="PS50883">
    <property type="entry name" value="EAL"/>
    <property type="match status" value="1"/>
</dbReference>
<feature type="domain" description="Response regulatory" evidence="2">
    <location>
        <begin position="7"/>
        <end position="126"/>
    </location>
</feature>
<dbReference type="Proteomes" id="UP000001929">
    <property type="component" value="Chromosome"/>
</dbReference>
<name>Q2RNK7_RHORT</name>
<dbReference type="InterPro" id="IPR035919">
    <property type="entry name" value="EAL_sf"/>
</dbReference>
<dbReference type="HOGENOM" id="CLU_000445_70_2_5"/>
<dbReference type="EMBL" id="CP000230">
    <property type="protein sequence ID" value="ABC24288.1"/>
    <property type="molecule type" value="Genomic_DNA"/>
</dbReference>
<protein>
    <submittedName>
        <fullName evidence="4">Diguanylate phosphodiesterase (EAL domain) with Response Regulator Receiver modulation</fullName>
    </submittedName>
</protein>
<dbReference type="SMART" id="SM00448">
    <property type="entry name" value="REC"/>
    <property type="match status" value="1"/>
</dbReference>
<dbReference type="InterPro" id="IPR001633">
    <property type="entry name" value="EAL_dom"/>
</dbReference>
<accession>Q2RNK7</accession>
<evidence type="ECO:0000256" key="1">
    <source>
        <dbReference type="PROSITE-ProRule" id="PRU00169"/>
    </source>
</evidence>
<dbReference type="InterPro" id="IPR011006">
    <property type="entry name" value="CheY-like_superfamily"/>
</dbReference>
<dbReference type="eggNOG" id="COG5001">
    <property type="taxonomic scope" value="Bacteria"/>
</dbReference>
<dbReference type="PhylomeDB" id="Q2RNK7"/>
<dbReference type="Gene3D" id="3.40.50.2300">
    <property type="match status" value="1"/>
</dbReference>
<keyword evidence="1" id="KW-0597">Phosphoprotein</keyword>
<evidence type="ECO:0000313" key="4">
    <source>
        <dbReference type="EMBL" id="ABC24288.1"/>
    </source>
</evidence>
<evidence type="ECO:0000259" key="3">
    <source>
        <dbReference type="PROSITE" id="PS50883"/>
    </source>
</evidence>
<dbReference type="PANTHER" id="PTHR33121:SF79">
    <property type="entry name" value="CYCLIC DI-GMP PHOSPHODIESTERASE PDED-RELATED"/>
    <property type="match status" value="1"/>
</dbReference>
<feature type="modified residue" description="4-aspartylphosphate" evidence="1">
    <location>
        <position position="56"/>
    </location>
</feature>
<dbReference type="SMART" id="SM00052">
    <property type="entry name" value="EAL"/>
    <property type="match status" value="1"/>
</dbReference>